<gene>
    <name evidence="2" type="ORF">AAEO50_15505</name>
</gene>
<evidence type="ECO:0000259" key="1">
    <source>
        <dbReference type="PROSITE" id="PS51782"/>
    </source>
</evidence>
<reference evidence="2 3" key="1">
    <citation type="submission" date="2024-04" db="EMBL/GenBank/DDBJ databases">
        <title>Bacillus oryzaecorticis sp. nov., a moderately halophilic bacterium isolated from rice husks.</title>
        <authorList>
            <person name="Zhu H.-S."/>
        </authorList>
    </citation>
    <scope>NUCLEOTIDE SEQUENCE [LARGE SCALE GENOMIC DNA]</scope>
    <source>
        <strain evidence="2 3">ZC255</strain>
    </source>
</reference>
<dbReference type="Gene3D" id="3.10.350.10">
    <property type="entry name" value="LysM domain"/>
    <property type="match status" value="3"/>
</dbReference>
<sequence>MTAITMKRKHRIAEARKIKVRARNKKIAAAAAAGTITALLLANGKAGASSTEYTVKKNDTLYSLAQKHKVTVEQLMEANVLSSDKIVAGQQLLVPDRQHHHEHITYKVKKGDTLYSLAKQYGTTIEEITYINKKDSEQIKIGEKLSLPAGQASSEVGEYYTVVPGDTLWGISHRYGVKPADVEKANELELDMVLIGQNLFIPGEAEVSQAVIIGAVDRFSVEFMDEDQEFVLKVLYGTSELYQKRTGQMVTIIHKNGAVISTY</sequence>
<dbReference type="InterPro" id="IPR018392">
    <property type="entry name" value="LysM"/>
</dbReference>
<name>A0ABU9KCD3_9BACI</name>
<evidence type="ECO:0000313" key="2">
    <source>
        <dbReference type="EMBL" id="MEL3973693.1"/>
    </source>
</evidence>
<evidence type="ECO:0000313" key="3">
    <source>
        <dbReference type="Proteomes" id="UP001389717"/>
    </source>
</evidence>
<dbReference type="InterPro" id="IPR036779">
    <property type="entry name" value="LysM_dom_sf"/>
</dbReference>
<feature type="domain" description="LysM" evidence="1">
    <location>
        <begin position="51"/>
        <end position="94"/>
    </location>
</feature>
<accession>A0ABU9KCD3</accession>
<organism evidence="2 3">
    <name type="scientific">Rossellomorea oryzaecorticis</name>
    <dbReference type="NCBI Taxonomy" id="1396505"/>
    <lineage>
        <taxon>Bacteria</taxon>
        <taxon>Bacillati</taxon>
        <taxon>Bacillota</taxon>
        <taxon>Bacilli</taxon>
        <taxon>Bacillales</taxon>
        <taxon>Bacillaceae</taxon>
        <taxon>Rossellomorea</taxon>
    </lineage>
</organism>
<feature type="domain" description="LysM" evidence="1">
    <location>
        <begin position="158"/>
        <end position="201"/>
    </location>
</feature>
<dbReference type="PANTHER" id="PTHR33734">
    <property type="entry name" value="LYSM DOMAIN-CONTAINING GPI-ANCHORED PROTEIN 2"/>
    <property type="match status" value="1"/>
</dbReference>
<dbReference type="PROSITE" id="PS51782">
    <property type="entry name" value="LYSM"/>
    <property type="match status" value="3"/>
</dbReference>
<dbReference type="Proteomes" id="UP001389717">
    <property type="component" value="Unassembled WGS sequence"/>
</dbReference>
<dbReference type="CDD" id="cd00118">
    <property type="entry name" value="LysM"/>
    <property type="match status" value="3"/>
</dbReference>
<dbReference type="SUPFAM" id="SSF54106">
    <property type="entry name" value="LysM domain"/>
    <property type="match status" value="3"/>
</dbReference>
<keyword evidence="3" id="KW-1185">Reference proteome</keyword>
<dbReference type="SMART" id="SM00257">
    <property type="entry name" value="LysM"/>
    <property type="match status" value="3"/>
</dbReference>
<protein>
    <submittedName>
        <fullName evidence="2">LysM peptidoglycan-binding domain-containing protein</fullName>
    </submittedName>
</protein>
<feature type="domain" description="LysM" evidence="1">
    <location>
        <begin position="104"/>
        <end position="147"/>
    </location>
</feature>
<dbReference type="PANTHER" id="PTHR33734:SF22">
    <property type="entry name" value="MEMBRANE-BOUND LYTIC MUREIN TRANSGLYCOSYLASE D"/>
    <property type="match status" value="1"/>
</dbReference>
<proteinExistence type="predicted"/>
<dbReference type="EMBL" id="JBBYAF010000033">
    <property type="protein sequence ID" value="MEL3973693.1"/>
    <property type="molecule type" value="Genomic_DNA"/>
</dbReference>
<dbReference type="Pfam" id="PF01476">
    <property type="entry name" value="LysM"/>
    <property type="match status" value="3"/>
</dbReference>
<comment type="caution">
    <text evidence="2">The sequence shown here is derived from an EMBL/GenBank/DDBJ whole genome shotgun (WGS) entry which is preliminary data.</text>
</comment>